<dbReference type="EMBL" id="QYZD01000002">
    <property type="protein sequence ID" value="RJG26141.1"/>
    <property type="molecule type" value="Genomic_DNA"/>
</dbReference>
<accession>A0A3A3GPP1</accession>
<name>A0A3A3GPP1_PANTH</name>
<gene>
    <name evidence="2" type="ORF">DQX05_04430</name>
</gene>
<feature type="domain" description="DUF1835" evidence="1">
    <location>
        <begin position="2"/>
        <end position="108"/>
    </location>
</feature>
<dbReference type="InterPro" id="IPR014973">
    <property type="entry name" value="DUF1835"/>
</dbReference>
<dbReference type="Pfam" id="PF08874">
    <property type="entry name" value="DUF1835"/>
    <property type="match status" value="1"/>
</dbReference>
<evidence type="ECO:0000313" key="2">
    <source>
        <dbReference type="EMBL" id="RJG26141.1"/>
    </source>
</evidence>
<dbReference type="Proteomes" id="UP000266177">
    <property type="component" value="Unassembled WGS sequence"/>
</dbReference>
<dbReference type="RefSeq" id="WP_119791204.1">
    <property type="nucleotide sequence ID" value="NZ_QYZD01000002.1"/>
</dbReference>
<reference evidence="2 3" key="1">
    <citation type="submission" date="2018-09" db="EMBL/GenBank/DDBJ databases">
        <title>Paenibacillus SK2017-BO5.</title>
        <authorList>
            <person name="Piskunova J.V."/>
            <person name="Dubiley S.A."/>
            <person name="Severinov K.V."/>
        </authorList>
    </citation>
    <scope>NUCLEOTIDE SEQUENCE [LARGE SCALE GENOMIC DNA]</scope>
    <source>
        <strain evidence="2 3">BO5</strain>
    </source>
</reference>
<dbReference type="AlphaFoldDB" id="A0A3A3GPP1"/>
<evidence type="ECO:0000259" key="1">
    <source>
        <dbReference type="Pfam" id="PF08874"/>
    </source>
</evidence>
<dbReference type="OrthoDB" id="127805at2"/>
<evidence type="ECO:0000313" key="3">
    <source>
        <dbReference type="Proteomes" id="UP000266177"/>
    </source>
</evidence>
<protein>
    <submittedName>
        <fullName evidence="2">DUF1835 domain-containing protein</fullName>
    </submittedName>
</protein>
<sequence>MIHIVNGDIVAERLRPVARERWNEDVWVYHELLTEGPVYPIFERYLAYRALQLEKMCGLPASLYLQMSNEQERSWKADVLQHPEIALWFEHDLFDITMLLRLTERLSREHPEAAVYWIDIAAVPGHDRYDGFGALDAEQLARYRELGIRLNVEAITWMHHTWLAYTSPNPRKLVRWLEESGTVEAPYDAIVEAMRFHLRRFPSREDGLGAVERLTLDAVADGASSFLELYQHIRPHVPEYGLGDMQYWGYLRRLISGEAPLLSLSAASDPMPEPLRPVDPSTGRVVLTEAGRRVRSGESNWARERGYARWLGGAFVTNPAP</sequence>
<organism evidence="2 3">
    <name type="scientific">Paenibacillus thiaminolyticus</name>
    <name type="common">Bacillus thiaminolyticus</name>
    <dbReference type="NCBI Taxonomy" id="49283"/>
    <lineage>
        <taxon>Bacteria</taxon>
        <taxon>Bacillati</taxon>
        <taxon>Bacillota</taxon>
        <taxon>Bacilli</taxon>
        <taxon>Bacillales</taxon>
        <taxon>Paenibacillaceae</taxon>
        <taxon>Paenibacillus</taxon>
    </lineage>
</organism>
<comment type="caution">
    <text evidence="2">The sequence shown here is derived from an EMBL/GenBank/DDBJ whole genome shotgun (WGS) entry which is preliminary data.</text>
</comment>
<proteinExistence type="predicted"/>